<dbReference type="RefSeq" id="XP_009025631.1">
    <property type="nucleotide sequence ID" value="XM_009027383.1"/>
</dbReference>
<dbReference type="PANTHER" id="PTHR20873">
    <property type="entry name" value="L-SERYL-TRNA(SEC) KINASE"/>
    <property type="match status" value="1"/>
</dbReference>
<evidence type="ECO:0000313" key="3">
    <source>
        <dbReference type="EMBL" id="ESN96475.1"/>
    </source>
</evidence>
<evidence type="ECO:0000256" key="2">
    <source>
        <dbReference type="ARBA" id="ARBA00022840"/>
    </source>
</evidence>
<evidence type="ECO:0000313" key="4">
    <source>
        <dbReference type="EnsemblMetazoa" id="HelroP163542"/>
    </source>
</evidence>
<dbReference type="KEGG" id="hro:HELRODRAFT_163542"/>
<keyword evidence="1" id="KW-0547">Nucleotide-binding</keyword>
<reference evidence="4" key="3">
    <citation type="submission" date="2015-06" db="UniProtKB">
        <authorList>
            <consortium name="EnsemblMetazoa"/>
        </authorList>
    </citation>
    <scope>IDENTIFICATION</scope>
</reference>
<reference evidence="3 5" key="2">
    <citation type="journal article" date="2013" name="Nature">
        <title>Insights into bilaterian evolution from three spiralian genomes.</title>
        <authorList>
            <person name="Simakov O."/>
            <person name="Marletaz F."/>
            <person name="Cho S.J."/>
            <person name="Edsinger-Gonzales E."/>
            <person name="Havlak P."/>
            <person name="Hellsten U."/>
            <person name="Kuo D.H."/>
            <person name="Larsson T."/>
            <person name="Lv J."/>
            <person name="Arendt D."/>
            <person name="Savage R."/>
            <person name="Osoegawa K."/>
            <person name="de Jong P."/>
            <person name="Grimwood J."/>
            <person name="Chapman J.A."/>
            <person name="Shapiro H."/>
            <person name="Aerts A."/>
            <person name="Otillar R.P."/>
            <person name="Terry A.Y."/>
            <person name="Boore J.L."/>
            <person name="Grigoriev I.V."/>
            <person name="Lindberg D.R."/>
            <person name="Seaver E.C."/>
            <person name="Weisblat D.A."/>
            <person name="Putnam N.H."/>
            <person name="Rokhsar D.S."/>
        </authorList>
    </citation>
    <scope>NUCLEOTIDE SEQUENCE</scope>
</reference>
<dbReference type="GeneID" id="20200115"/>
<dbReference type="GO" id="GO:0005524">
    <property type="term" value="F:ATP binding"/>
    <property type="evidence" value="ECO:0007669"/>
    <property type="project" value="UniProtKB-KW"/>
</dbReference>
<dbReference type="EMBL" id="KB097495">
    <property type="protein sequence ID" value="ESN96475.1"/>
    <property type="molecule type" value="Genomic_DNA"/>
</dbReference>
<dbReference type="Gene3D" id="3.40.50.300">
    <property type="entry name" value="P-loop containing nucleotide triphosphate hydrolases"/>
    <property type="match status" value="1"/>
</dbReference>
<dbReference type="InParanoid" id="T1EU65"/>
<dbReference type="InterPro" id="IPR027417">
    <property type="entry name" value="P-loop_NTPase"/>
</dbReference>
<dbReference type="InterPro" id="IPR013641">
    <property type="entry name" value="KTI12/PSTK"/>
</dbReference>
<accession>T1EU65</accession>
<dbReference type="GO" id="GO:0016301">
    <property type="term" value="F:kinase activity"/>
    <property type="evidence" value="ECO:0000318"/>
    <property type="project" value="GO_Central"/>
</dbReference>
<dbReference type="AlphaFoldDB" id="T1EU65"/>
<dbReference type="Pfam" id="PF08433">
    <property type="entry name" value="KTI12"/>
    <property type="match status" value="1"/>
</dbReference>
<evidence type="ECO:0000313" key="5">
    <source>
        <dbReference type="Proteomes" id="UP000015101"/>
    </source>
</evidence>
<dbReference type="GO" id="GO:0000049">
    <property type="term" value="F:tRNA binding"/>
    <property type="evidence" value="ECO:0000318"/>
    <property type="project" value="GO_Central"/>
</dbReference>
<proteinExistence type="predicted"/>
<dbReference type="eggNOG" id="KOG4622">
    <property type="taxonomic scope" value="Eukaryota"/>
</dbReference>
<gene>
    <name evidence="4" type="primary">20200115</name>
    <name evidence="3" type="ORF">HELRODRAFT_163542</name>
</gene>
<dbReference type="CTD" id="20200115"/>
<protein>
    <submittedName>
        <fullName evidence="3 4">Uncharacterized protein</fullName>
    </submittedName>
</protein>
<organism evidence="4 5">
    <name type="scientific">Helobdella robusta</name>
    <name type="common">Californian leech</name>
    <dbReference type="NCBI Taxonomy" id="6412"/>
    <lineage>
        <taxon>Eukaryota</taxon>
        <taxon>Metazoa</taxon>
        <taxon>Spiralia</taxon>
        <taxon>Lophotrochozoa</taxon>
        <taxon>Annelida</taxon>
        <taxon>Clitellata</taxon>
        <taxon>Hirudinea</taxon>
        <taxon>Rhynchobdellida</taxon>
        <taxon>Glossiphoniidae</taxon>
        <taxon>Helobdella</taxon>
    </lineage>
</organism>
<dbReference type="EMBL" id="AMQM01001393">
    <property type="status" value="NOT_ANNOTATED_CDS"/>
    <property type="molecule type" value="Genomic_DNA"/>
</dbReference>
<dbReference type="InterPro" id="IPR052648">
    <property type="entry name" value="Ser-tRNA(Sec)_kinase"/>
</dbReference>
<evidence type="ECO:0000256" key="1">
    <source>
        <dbReference type="ARBA" id="ARBA00022741"/>
    </source>
</evidence>
<keyword evidence="2" id="KW-0067">ATP-binding</keyword>
<dbReference type="PANTHER" id="PTHR20873:SF0">
    <property type="entry name" value="L-SERYL-TRNA(SEC) KINASE"/>
    <property type="match status" value="1"/>
</dbReference>
<dbReference type="EnsemblMetazoa" id="HelroT163542">
    <property type="protein sequence ID" value="HelroP163542"/>
    <property type="gene ID" value="HelroG163542"/>
</dbReference>
<dbReference type="Proteomes" id="UP000015101">
    <property type="component" value="Unassembled WGS sequence"/>
</dbReference>
<name>T1EU65_HELRO</name>
<keyword evidence="5" id="KW-1185">Reference proteome</keyword>
<reference evidence="5" key="1">
    <citation type="submission" date="2012-12" db="EMBL/GenBank/DDBJ databases">
        <authorList>
            <person name="Hellsten U."/>
            <person name="Grimwood J."/>
            <person name="Chapman J.A."/>
            <person name="Shapiro H."/>
            <person name="Aerts A."/>
            <person name="Otillar R.P."/>
            <person name="Terry A.Y."/>
            <person name="Boore J.L."/>
            <person name="Simakov O."/>
            <person name="Marletaz F."/>
            <person name="Cho S.-J."/>
            <person name="Edsinger-Gonzales E."/>
            <person name="Havlak P."/>
            <person name="Kuo D.-H."/>
            <person name="Larsson T."/>
            <person name="Lv J."/>
            <person name="Arendt D."/>
            <person name="Savage R."/>
            <person name="Osoegawa K."/>
            <person name="de Jong P."/>
            <person name="Lindberg D.R."/>
            <person name="Seaver E.C."/>
            <person name="Weisblat D.A."/>
            <person name="Putnam N.H."/>
            <person name="Grigoriev I.V."/>
            <person name="Rokhsar D.S."/>
        </authorList>
    </citation>
    <scope>NUCLEOTIDE SEQUENCE</scope>
</reference>
<sequence length="393" mass="45937">MNNFKCQLGCRRRLKFDSDVADQKQQSRHFRFQSTSSNHVGTNIFCTNSNNFGTTTFAMTAVEQENNYIHKWIPLVVCYDQFMPKILYEECEDSDLKNENANENVSNIDSVEYHDIETLFMKEIQNQLKSHCDISDSYINTSDNNNMYLIALDDNMWLRSMRHQVYQVARKYTCSMVILYFPVDVETSLQRNSKRKLEDRVSDSSIIKMANNLEKPDSIYKWERFTFIWNGDSSAIENNFADLMKMIEESMDHRCCSVREDGEEEEEKVRQSRVATLTNIIHQSDIILRKLLSNHMSSNLTKVNFLMVTKYSSDKNLDRKEIARKAGACNDIKNKIRSSIKSCEIHLPLLTQEDVENSSSNENSLLYKHLKQLFTNLLDEHENNVYTSVHHIS</sequence>
<dbReference type="OrthoDB" id="9972657at2759"/>
<dbReference type="HOGENOM" id="CLU_060632_0_0_1"/>
<dbReference type="STRING" id="6412.T1EU65"/>